<proteinExistence type="predicted"/>
<evidence type="ECO:0000256" key="1">
    <source>
        <dbReference type="SAM" id="SignalP"/>
    </source>
</evidence>
<dbReference type="Proteomes" id="UP000050272">
    <property type="component" value="Unassembled WGS sequence"/>
</dbReference>
<feature type="signal peptide" evidence="1">
    <location>
        <begin position="1"/>
        <end position="27"/>
    </location>
</feature>
<evidence type="ECO:0000313" key="2">
    <source>
        <dbReference type="EMBL" id="KPN13076.1"/>
    </source>
</evidence>
<reference evidence="3 5" key="2">
    <citation type="submission" date="2021-04" db="EMBL/GenBank/DDBJ databases">
        <title>Isolation of newly marine bacteria for enzymatic activity.</title>
        <authorList>
            <person name="Hadi W.A.M."/>
            <person name="Nair A.J.J."/>
            <person name="Edwin B.T."/>
        </authorList>
    </citation>
    <scope>NUCLEOTIDE SEQUENCE [LARGE SCALE GENOMIC DNA]</scope>
    <source>
        <strain evidence="3 5">B28A</strain>
    </source>
</reference>
<evidence type="ECO:0000313" key="5">
    <source>
        <dbReference type="Proteomes" id="UP000676804"/>
    </source>
</evidence>
<feature type="chain" id="PRO_5044725685" evidence="1">
    <location>
        <begin position="28"/>
        <end position="138"/>
    </location>
</feature>
<evidence type="ECO:0000313" key="3">
    <source>
        <dbReference type="EMBL" id="MBR8691013.1"/>
    </source>
</evidence>
<reference evidence="2 4" key="1">
    <citation type="submission" date="2015-07" db="EMBL/GenBank/DDBJ databases">
        <title>Bacillus zhangzhouensis sp. nov. and Bacillus nanhaiticus sp. nov.</title>
        <authorList>
            <person name="Liu Y."/>
            <person name="Lai Q."/>
            <person name="Shao Z."/>
        </authorList>
    </citation>
    <scope>NUCLEOTIDE SEQUENCE [LARGE SCALE GENOMIC DNA]</scope>
    <source>
        <strain evidence="2 4">NH7I_1</strain>
    </source>
</reference>
<dbReference type="EMBL" id="JAGQFH010000027">
    <property type="protein sequence ID" value="MBR8691013.1"/>
    <property type="molecule type" value="Genomic_DNA"/>
</dbReference>
<keyword evidence="4" id="KW-1185">Reference proteome</keyword>
<name>A0ABD4QMS4_9BACI</name>
<evidence type="ECO:0000313" key="4">
    <source>
        <dbReference type="Proteomes" id="UP000050272"/>
    </source>
</evidence>
<dbReference type="AlphaFoldDB" id="A0ABD4QMS4"/>
<comment type="caution">
    <text evidence="3">The sequence shown here is derived from an EMBL/GenBank/DDBJ whole genome shotgun (WGS) entry which is preliminary data.</text>
</comment>
<gene>
    <name evidence="2" type="ORF">AKG37_12080</name>
    <name evidence="3" type="ORF">KCQ59_14580</name>
</gene>
<dbReference type="RefSeq" id="WP_060699426.1">
    <property type="nucleotide sequence ID" value="NZ_JAGQFH010000027.1"/>
</dbReference>
<protein>
    <submittedName>
        <fullName evidence="3">Uncharacterized protein</fullName>
    </submittedName>
</protein>
<keyword evidence="1" id="KW-0732">Signal</keyword>
<accession>A0ABD4QMS4</accession>
<dbReference type="EMBL" id="LGYN01000027">
    <property type="protein sequence ID" value="KPN13076.1"/>
    <property type="molecule type" value="Genomic_DNA"/>
</dbReference>
<organism evidence="3 5">
    <name type="scientific">Bacillus australimaris</name>
    <dbReference type="NCBI Taxonomy" id="1326968"/>
    <lineage>
        <taxon>Bacteria</taxon>
        <taxon>Bacillati</taxon>
        <taxon>Bacillota</taxon>
        <taxon>Bacilli</taxon>
        <taxon>Bacillales</taxon>
        <taxon>Bacillaceae</taxon>
        <taxon>Bacillus</taxon>
    </lineage>
</organism>
<sequence>MKTIVKSLIFSTSVVLFASPFTQTANAAPAYHEQVTAQGDFQLPSVTDTIKRNIELSFEKQEKWLLHLELLAGPEKREQVEPYFKEFIRPALQKLLEESSLTWNQVNQTIYQSLIQSGIPVLAAKALAHSGTLSLKKM</sequence>
<dbReference type="Proteomes" id="UP000676804">
    <property type="component" value="Unassembled WGS sequence"/>
</dbReference>